<dbReference type="EMBL" id="FR695877">
    <property type="protein sequence ID" value="CBX30877.1"/>
    <property type="molecule type" value="Genomic_DNA"/>
</dbReference>
<evidence type="ECO:0000256" key="1">
    <source>
        <dbReference type="ARBA" id="ARBA00001966"/>
    </source>
</evidence>
<evidence type="ECO:0000259" key="7">
    <source>
        <dbReference type="PROSITE" id="PS51918"/>
    </source>
</evidence>
<gene>
    <name evidence="8" type="ORF">N47_E43890</name>
</gene>
<dbReference type="InterPro" id="IPR034457">
    <property type="entry name" value="Organic_radical-activating"/>
</dbReference>
<evidence type="ECO:0000256" key="5">
    <source>
        <dbReference type="ARBA" id="ARBA00023004"/>
    </source>
</evidence>
<keyword evidence="6" id="KW-0411">Iron-sulfur</keyword>
<dbReference type="InterPro" id="IPR027596">
    <property type="entry name" value="AmmeMemoSam_rS"/>
</dbReference>
<dbReference type="Pfam" id="PF04055">
    <property type="entry name" value="Radical_SAM"/>
    <property type="match status" value="1"/>
</dbReference>
<dbReference type="AlphaFoldDB" id="E1YL94"/>
<dbReference type="SFLD" id="SFLDS00029">
    <property type="entry name" value="Radical_SAM"/>
    <property type="match status" value="1"/>
</dbReference>
<evidence type="ECO:0000256" key="4">
    <source>
        <dbReference type="ARBA" id="ARBA00022723"/>
    </source>
</evidence>
<dbReference type="PROSITE" id="PS51918">
    <property type="entry name" value="RADICAL_SAM"/>
    <property type="match status" value="1"/>
</dbReference>
<protein>
    <recommendedName>
        <fullName evidence="7">Radical SAM core domain-containing protein</fullName>
    </recommendedName>
</protein>
<keyword evidence="4" id="KW-0479">Metal-binding</keyword>
<reference evidence="8" key="1">
    <citation type="journal article" date="2011" name="Environ. Microbiol.">
        <title>Genomic insights into the metabolic potential of the polycyclic aromatic hydrocarbon degrading sulfate-reducing Deltaproteobacterium N47.</title>
        <authorList>
            <person name="Bergmann F."/>
            <person name="Selesi D."/>
            <person name="Weinmaier T."/>
            <person name="Tischler P."/>
            <person name="Rattei T."/>
            <person name="Meckenstock R.U."/>
        </authorList>
    </citation>
    <scope>NUCLEOTIDE SEQUENCE</scope>
</reference>
<dbReference type="CDD" id="cd01335">
    <property type="entry name" value="Radical_SAM"/>
    <property type="match status" value="1"/>
</dbReference>
<keyword evidence="5" id="KW-0408">Iron</keyword>
<accession>E1YL94</accession>
<keyword evidence="3" id="KW-0949">S-adenosyl-L-methionine</keyword>
<dbReference type="PANTHER" id="PTHR30352">
    <property type="entry name" value="PYRUVATE FORMATE-LYASE-ACTIVATING ENZYME"/>
    <property type="match status" value="1"/>
</dbReference>
<dbReference type="InterPro" id="IPR013785">
    <property type="entry name" value="Aldolase_TIM"/>
</dbReference>
<proteinExistence type="predicted"/>
<dbReference type="SUPFAM" id="SSF53807">
    <property type="entry name" value="Helical backbone' metal receptor"/>
    <property type="match status" value="1"/>
</dbReference>
<evidence type="ECO:0000313" key="8">
    <source>
        <dbReference type="EMBL" id="CBX30877.1"/>
    </source>
</evidence>
<dbReference type="Gene3D" id="3.20.20.70">
    <property type="entry name" value="Aldolase class I"/>
    <property type="match status" value="1"/>
</dbReference>
<sequence length="640" mass="71718">MSTQRGERAMDRHTQRELNPLICTICERGCLLGQGKAGACGLYERRDGQITEILSDHYLAVCPISIETMPMLHYFPGNKFLQISTTGCNFDCPGCISTVIVREMPRHSKALSHLSPDQVVKKATSSGCMGIAFLMNDPLASLPTFLRVATLAGTRGLKVGCASNAYFTAQTLESLLPVLDFINIGLKGFSDESYRACGATAGMAPVFRNLACLVDAGVHVELSVIYSRDKKQELSDLAQRIADISPRIPLQLMRFIPFEDAGMAQEPSIREAEDFCRQLRSRLKHVYLFNTPGTQYLNTVCPGCGKEAIRREFYGPMGAKLLANLPAEATEVRCDFCDKLLDITGSMATEIHQEDDFQGGYPFTRALEMVEAMLIAMGVRQQKYVVRAWEHLLSRNGLKTLHRSVQQPLSYIETVRYFGRLIGTEIQTEDLACFLEAKLQNVSETLKGVKHRPRVYYAMAKPLFYINGGRMENQLVEFAGGISLNKQLPPGGRPGRSLSVERLNELNPDIIFISAFLSNSVDDFLAECIELGIEVNAVKQRQILVHPAPGWDFGSPRWILGLLYMAQALHPERCSYDVIAEAQAFYQRFYGIDFSSENINRSFSKPSANWHWQGKREQTAMSSSKNTRDRFTFARKLNYK</sequence>
<dbReference type="GO" id="GO:0003824">
    <property type="term" value="F:catalytic activity"/>
    <property type="evidence" value="ECO:0007669"/>
    <property type="project" value="InterPro"/>
</dbReference>
<dbReference type="SFLD" id="SFLDG01101">
    <property type="entry name" value="Uncharacterised_Radical_SAM_Su"/>
    <property type="match status" value="1"/>
</dbReference>
<evidence type="ECO:0000256" key="6">
    <source>
        <dbReference type="ARBA" id="ARBA00023014"/>
    </source>
</evidence>
<organism evidence="8">
    <name type="scientific">uncultured Desulfobacterium sp</name>
    <dbReference type="NCBI Taxonomy" id="201089"/>
    <lineage>
        <taxon>Bacteria</taxon>
        <taxon>Pseudomonadati</taxon>
        <taxon>Thermodesulfobacteriota</taxon>
        <taxon>Desulfobacteria</taxon>
        <taxon>Desulfobacterales</taxon>
        <taxon>Desulfobacteriaceae</taxon>
        <taxon>Desulfobacterium</taxon>
        <taxon>environmental samples</taxon>
    </lineage>
</organism>
<dbReference type="SUPFAM" id="SSF102114">
    <property type="entry name" value="Radical SAM enzymes"/>
    <property type="match status" value="1"/>
</dbReference>
<dbReference type="GO" id="GO:0051539">
    <property type="term" value="F:4 iron, 4 sulfur cluster binding"/>
    <property type="evidence" value="ECO:0007669"/>
    <property type="project" value="UniProtKB-KW"/>
</dbReference>
<dbReference type="PANTHER" id="PTHR30352:SF5">
    <property type="entry name" value="PYRUVATE FORMATE-LYASE 1-ACTIVATING ENZYME"/>
    <property type="match status" value="1"/>
</dbReference>
<evidence type="ECO:0000256" key="3">
    <source>
        <dbReference type="ARBA" id="ARBA00022691"/>
    </source>
</evidence>
<dbReference type="GO" id="GO:0046872">
    <property type="term" value="F:metal ion binding"/>
    <property type="evidence" value="ECO:0007669"/>
    <property type="project" value="UniProtKB-KW"/>
</dbReference>
<keyword evidence="2" id="KW-0004">4Fe-4S</keyword>
<dbReference type="Gene3D" id="1.20.58.2180">
    <property type="match status" value="1"/>
</dbReference>
<dbReference type="Gene3D" id="3.40.50.1980">
    <property type="entry name" value="Nitrogenase molybdenum iron protein domain"/>
    <property type="match status" value="1"/>
</dbReference>
<feature type="domain" description="Radical SAM core" evidence="7">
    <location>
        <begin position="73"/>
        <end position="292"/>
    </location>
</feature>
<evidence type="ECO:0000256" key="2">
    <source>
        <dbReference type="ARBA" id="ARBA00022485"/>
    </source>
</evidence>
<comment type="cofactor">
    <cofactor evidence="1">
        <name>[4Fe-4S] cluster</name>
        <dbReference type="ChEBI" id="CHEBI:49883"/>
    </cofactor>
</comment>
<dbReference type="InterPro" id="IPR058240">
    <property type="entry name" value="rSAM_sf"/>
</dbReference>
<name>E1YL94_9BACT</name>
<dbReference type="InterPro" id="IPR007197">
    <property type="entry name" value="rSAM"/>
</dbReference>